<keyword evidence="2 5" id="KW-0489">Methyltransferase</keyword>
<accession>D9QPY4</accession>
<dbReference type="AlphaFoldDB" id="D9QPY4"/>
<dbReference type="EMBL" id="CP002105">
    <property type="protein sequence ID" value="ADL12575.1"/>
    <property type="molecule type" value="Genomic_DNA"/>
</dbReference>
<dbReference type="InterPro" id="IPR010426">
    <property type="entry name" value="MTTB_MeTrfase"/>
</dbReference>
<protein>
    <recommendedName>
        <fullName evidence="4">Methyltransferase</fullName>
        <ecNumber evidence="4">2.1.1.-</ecNumber>
    </recommendedName>
</protein>
<dbReference type="Pfam" id="PF06253">
    <property type="entry name" value="MTTB"/>
    <property type="match status" value="1"/>
</dbReference>
<evidence type="ECO:0000256" key="4">
    <source>
        <dbReference type="PIRNR" id="PIRNR037567"/>
    </source>
</evidence>
<evidence type="ECO:0000256" key="2">
    <source>
        <dbReference type="ARBA" id="ARBA00022603"/>
    </source>
</evidence>
<keyword evidence="6" id="KW-1185">Reference proteome</keyword>
<dbReference type="Proteomes" id="UP000001661">
    <property type="component" value="Chromosome"/>
</dbReference>
<dbReference type="STRING" id="574087.Acear_1049"/>
<evidence type="ECO:0000256" key="1">
    <source>
        <dbReference type="ARBA" id="ARBA00007137"/>
    </source>
</evidence>
<dbReference type="KEGG" id="aar:Acear_1049"/>
<evidence type="ECO:0000313" key="6">
    <source>
        <dbReference type="Proteomes" id="UP000001661"/>
    </source>
</evidence>
<evidence type="ECO:0000256" key="3">
    <source>
        <dbReference type="ARBA" id="ARBA00022679"/>
    </source>
</evidence>
<name>D9QPY4_ACEAZ</name>
<reference evidence="5 6" key="1">
    <citation type="journal article" date="2010" name="Stand. Genomic Sci.">
        <title>Complete genome sequence of Acetohalobium arabaticum type strain (Z-7288).</title>
        <authorList>
            <person name="Sikorski J."/>
            <person name="Lapidus A."/>
            <person name="Chertkov O."/>
            <person name="Lucas S."/>
            <person name="Copeland A."/>
            <person name="Glavina Del Rio T."/>
            <person name="Nolan M."/>
            <person name="Tice H."/>
            <person name="Cheng J.F."/>
            <person name="Han C."/>
            <person name="Brambilla E."/>
            <person name="Pitluck S."/>
            <person name="Liolios K."/>
            <person name="Ivanova N."/>
            <person name="Mavromatis K."/>
            <person name="Mikhailova N."/>
            <person name="Pati A."/>
            <person name="Bruce D."/>
            <person name="Detter C."/>
            <person name="Tapia R."/>
            <person name="Goodwin L."/>
            <person name="Chen A."/>
            <person name="Palaniappan K."/>
            <person name="Land M."/>
            <person name="Hauser L."/>
            <person name="Chang Y.J."/>
            <person name="Jeffries C.D."/>
            <person name="Rohde M."/>
            <person name="Goker M."/>
            <person name="Spring S."/>
            <person name="Woyke T."/>
            <person name="Bristow J."/>
            <person name="Eisen J.A."/>
            <person name="Markowitz V."/>
            <person name="Hugenholtz P."/>
            <person name="Kyrpides N.C."/>
            <person name="Klenk H.P."/>
        </authorList>
    </citation>
    <scope>NUCLEOTIDE SEQUENCE [LARGE SCALE GENOMIC DNA]</scope>
    <source>
        <strain evidence="6">ATCC 49924 / DSM 5501 / Z-7288</strain>
    </source>
</reference>
<comment type="similarity">
    <text evidence="1 4">Belongs to the trimethylamine methyltransferase family.</text>
</comment>
<sequence length="472" mass="51703">MIKRNTLAGDVLSDNDVKMIHQESLQLLEETGVEIMHEEALDIFEDNGAKVEGKRVYLSAELVEDALDQAPTSFTLHARNSDNDVVIGGGNSVLAPGYGSPYVTSIDESRRDSTFEDYKNFTKLASVSENIDVLGGVLVEPTDLDDKIRHVKMLYAAAKYSDKCLMGSALGAKKARESFKMASILFGEDEIIDDRPITMSLINTMSPLQYDNRMADALIEHARYNQAAVIASLIMAGSTGPMSIAGTLVLQNVEVLTGIVLAQMVNSGAPVVYGSASTIMDMKAASLAVGSPEYAKFIGATSQLARYYGLPSRAGGSITDSIMVDTQAGYEAMMMFISSINHGINFVLHSAGLLENYMTMSYEKFIIDDEILSMVTNYQAGIEVNEDTVATKVIDDVGPSGHYLQEPHTLQHMEDFREPEISNRAGYTSDNDLIPTVERANEKWKAILADFESPYLDSVIEQKLTDYIEELK</sequence>
<dbReference type="RefSeq" id="WP_013278021.1">
    <property type="nucleotide sequence ID" value="NC_014378.1"/>
</dbReference>
<dbReference type="InterPro" id="IPR038601">
    <property type="entry name" value="MttB-like_sf"/>
</dbReference>
<keyword evidence="3 4" id="KW-0808">Transferase</keyword>
<dbReference type="eggNOG" id="COG5598">
    <property type="taxonomic scope" value="Bacteria"/>
</dbReference>
<dbReference type="PIRSF" id="PIRSF037567">
    <property type="entry name" value="MTTB_MeTrfase"/>
    <property type="match status" value="1"/>
</dbReference>
<evidence type="ECO:0000313" key="5">
    <source>
        <dbReference type="EMBL" id="ADL12575.1"/>
    </source>
</evidence>
<dbReference type="Gene3D" id="3.20.20.480">
    <property type="entry name" value="Trimethylamine methyltransferase-like"/>
    <property type="match status" value="1"/>
</dbReference>
<dbReference type="OrthoDB" id="5418352at2"/>
<proteinExistence type="inferred from homology"/>
<organism evidence="5 6">
    <name type="scientific">Acetohalobium arabaticum (strain ATCC 49924 / DSM 5501 / Z-7288)</name>
    <dbReference type="NCBI Taxonomy" id="574087"/>
    <lineage>
        <taxon>Bacteria</taxon>
        <taxon>Bacillati</taxon>
        <taxon>Bacillota</taxon>
        <taxon>Clostridia</taxon>
        <taxon>Halanaerobiales</taxon>
        <taxon>Halobacteroidaceae</taxon>
        <taxon>Acetohalobium</taxon>
    </lineage>
</organism>
<dbReference type="HOGENOM" id="CLU_033581_0_0_9"/>
<dbReference type="EC" id="2.1.1.-" evidence="4"/>
<dbReference type="GO" id="GO:0015948">
    <property type="term" value="P:methanogenesis"/>
    <property type="evidence" value="ECO:0007669"/>
    <property type="project" value="UniProtKB-UniRule"/>
</dbReference>
<dbReference type="GO" id="GO:0032259">
    <property type="term" value="P:methylation"/>
    <property type="evidence" value="ECO:0007669"/>
    <property type="project" value="UniProtKB-KW"/>
</dbReference>
<dbReference type="GO" id="GO:0008168">
    <property type="term" value="F:methyltransferase activity"/>
    <property type="evidence" value="ECO:0007669"/>
    <property type="project" value="UniProtKB-KW"/>
</dbReference>
<gene>
    <name evidence="5" type="ordered locus">Acear_1049</name>
</gene>